<keyword evidence="3" id="KW-0378">Hydrolase</keyword>
<protein>
    <submittedName>
        <fullName evidence="9">Uncharacterized protein</fullName>
    </submittedName>
</protein>
<dbReference type="GO" id="GO:0005634">
    <property type="term" value="C:nucleus"/>
    <property type="evidence" value="ECO:0007669"/>
    <property type="project" value="UniProtKB-SubCell"/>
</dbReference>
<dbReference type="Gene3D" id="3.40.50.300">
    <property type="entry name" value="P-loop containing nucleotide triphosphate hydrolases"/>
    <property type="match status" value="1"/>
</dbReference>
<evidence type="ECO:0000259" key="7">
    <source>
        <dbReference type="PROSITE" id="PS51192"/>
    </source>
</evidence>
<dbReference type="PANTHER" id="PTHR45629">
    <property type="entry name" value="SNF2/RAD54 FAMILY MEMBER"/>
    <property type="match status" value="1"/>
</dbReference>
<evidence type="ECO:0000256" key="5">
    <source>
        <dbReference type="ARBA" id="ARBA00023242"/>
    </source>
</evidence>
<dbReference type="InterPro" id="IPR001650">
    <property type="entry name" value="Helicase_C-like"/>
</dbReference>
<dbReference type="SUPFAM" id="SSF52540">
    <property type="entry name" value="P-loop containing nucleoside triphosphate hydrolases"/>
    <property type="match status" value="2"/>
</dbReference>
<feature type="compositionally biased region" description="Polar residues" evidence="6">
    <location>
        <begin position="261"/>
        <end position="280"/>
    </location>
</feature>
<feature type="domain" description="Helicase ATP-binding" evidence="7">
    <location>
        <begin position="388"/>
        <end position="586"/>
    </location>
</feature>
<keyword evidence="10" id="KW-1185">Reference proteome</keyword>
<feature type="compositionally biased region" description="Acidic residues" evidence="6">
    <location>
        <begin position="281"/>
        <end position="312"/>
    </location>
</feature>
<dbReference type="InterPro" id="IPR038718">
    <property type="entry name" value="SNF2-like_sf"/>
</dbReference>
<dbReference type="STRING" id="745531.A0A0C3SAR1"/>
<gene>
    <name evidence="9" type="ORF">PHLGIDRAFT_323542</name>
</gene>
<dbReference type="InterPro" id="IPR002464">
    <property type="entry name" value="DNA/RNA_helicase_DEAH_CS"/>
</dbReference>
<dbReference type="FunFam" id="3.40.50.10810:FF:000019">
    <property type="entry name" value="DNA excision repair protein ERCC-6-like 2 isoform X1"/>
    <property type="match status" value="1"/>
</dbReference>
<dbReference type="InterPro" id="IPR050496">
    <property type="entry name" value="SNF2_RAD54_helicase_repair"/>
</dbReference>
<evidence type="ECO:0000256" key="4">
    <source>
        <dbReference type="ARBA" id="ARBA00022840"/>
    </source>
</evidence>
<proteinExistence type="predicted"/>
<keyword evidence="2" id="KW-0547">Nucleotide-binding</keyword>
<dbReference type="PROSITE" id="PS51194">
    <property type="entry name" value="HELICASE_CTER"/>
    <property type="match status" value="1"/>
</dbReference>
<dbReference type="InterPro" id="IPR049730">
    <property type="entry name" value="SNF2/RAD54-like_C"/>
</dbReference>
<dbReference type="PANTHER" id="PTHR45629:SF7">
    <property type="entry name" value="DNA EXCISION REPAIR PROTEIN ERCC-6-RELATED"/>
    <property type="match status" value="1"/>
</dbReference>
<evidence type="ECO:0000256" key="1">
    <source>
        <dbReference type="ARBA" id="ARBA00004123"/>
    </source>
</evidence>
<sequence>MSRPTTARAMTKLESEFKLKSIPVPLELDSDSDFNPGPVAKEPSKPKKKRGGRKLKVDLSDADDYGVTRPRKRGGKVLDGGKKATKSRSMATNIRRSVRPDTCHNPLLEFFGDLGLQSASEGVDDGECRTKGEDDESALLDTSEEEYNSDVSRHSDDEDEEPPSGLPRTLAIVAEEMRRKSQSLSASQVFAKAGDAESSVTEPDSDSEPSSTRPNLKRKSPSTDQATLSPSKRRRISPCQAPDGEDPSATEPETDDEPVVTATTKPTISTNTNDDSSVTEPETESDAAPGDGDDSETEPDTESDDGDEDEYDGGSCTGKKKKVNSRPTFPLAPDQTYLGPLVLSPSYAHLSSSSPVPAKLARPRPIQVPASINTHLRDYQRDGVRFFWERYQENRGGLLGDDMGLGKTIQIIAFLSALMSKTGTSRDVNRRRRHVSNLQDSQMWKEKRKVPEGPDERWPTALIVAPSSVVGNWEREFATWGYFEVGTYSTAVSAEDRKTMLKDFKLGRLDVLLTTFDLARRDIDLLDDLPFSCIFVDEAHRVKNPKSKLTESFHRFKCLRRYGVTGTAIQNSYNELWTILDWTTPGAIGTRKQWEGYVAQPLTRGQSKNASEEEKIKAVMVARILKEKFLPKFFLRRTKDLIKAQLPKKTDEVVFCPLGPKQIYVYKRLIASDPVQNLVRKDEWCDCGSRKKRKSCCHPYDKADLFKYMSALIKVSNHLALILPSPTDTADQVARNRALSELAFPEGNVPSYGPAMLIPKYCGKWMILETLLKEWRKDASNKVLIFTKSVKLLEMLEFHLRSKNLGYVKLDGSTKQGDRMPMIDKFHQDPNVFVFLISTLAGGTGLNLTGANKVVIFDPNWNPAHDLQAMDRAYRYGQTRDVSVYRLLGAGSLEELIYARQVYKQQQMAVGYDASLQTRYFEGVQGDKQRQGELFGLKNIFGFNEGTIGTKMAIEKATLVDLDWALANMQAKTSAPRAVSGKAKWVYEAEASSKKEDGELRGLGALLFDDETPDVHAREDDIAKTLRDIGVDYTHRNESLIAENAVEGERIKALLEKALKEARSSKQAAKSQDTKEKAPAVQWPPKRRHHKPAQTPQEKLIARREALIELGIISTSTEVYRFAENFVRMSKEEQQETLDKLDHHARRNPSQR</sequence>
<dbReference type="SMART" id="SM00490">
    <property type="entry name" value="HELICc"/>
    <property type="match status" value="1"/>
</dbReference>
<feature type="compositionally biased region" description="Acidic residues" evidence="6">
    <location>
        <begin position="243"/>
        <end position="258"/>
    </location>
</feature>
<keyword evidence="5" id="KW-0539">Nucleus</keyword>
<dbReference type="Proteomes" id="UP000053257">
    <property type="component" value="Unassembled WGS sequence"/>
</dbReference>
<dbReference type="PROSITE" id="PS51192">
    <property type="entry name" value="HELICASE_ATP_BIND_1"/>
    <property type="match status" value="1"/>
</dbReference>
<dbReference type="CDD" id="cd18793">
    <property type="entry name" value="SF2_C_SNF"/>
    <property type="match status" value="1"/>
</dbReference>
<feature type="compositionally biased region" description="Basic and acidic residues" evidence="6">
    <location>
        <begin position="1131"/>
        <end position="1142"/>
    </location>
</feature>
<evidence type="ECO:0000313" key="10">
    <source>
        <dbReference type="Proteomes" id="UP000053257"/>
    </source>
</evidence>
<dbReference type="InterPro" id="IPR027417">
    <property type="entry name" value="P-loop_NTPase"/>
</dbReference>
<dbReference type="PROSITE" id="PS00690">
    <property type="entry name" value="DEAH_ATP_HELICASE"/>
    <property type="match status" value="1"/>
</dbReference>
<accession>A0A0C3SAR1</accession>
<feature type="compositionally biased region" description="Polar residues" evidence="6">
    <location>
        <begin position="198"/>
        <end position="214"/>
    </location>
</feature>
<feature type="region of interest" description="Disordered" evidence="6">
    <location>
        <begin position="118"/>
        <end position="336"/>
    </location>
</feature>
<feature type="region of interest" description="Disordered" evidence="6">
    <location>
        <begin position="1062"/>
        <end position="1098"/>
    </location>
</feature>
<evidence type="ECO:0000256" key="6">
    <source>
        <dbReference type="SAM" id="MobiDB-lite"/>
    </source>
</evidence>
<evidence type="ECO:0000256" key="3">
    <source>
        <dbReference type="ARBA" id="ARBA00022801"/>
    </source>
</evidence>
<organism evidence="9 10">
    <name type="scientific">Phlebiopsis gigantea (strain 11061_1 CR5-6)</name>
    <name type="common">White-rot fungus</name>
    <name type="synonym">Peniophora gigantea</name>
    <dbReference type="NCBI Taxonomy" id="745531"/>
    <lineage>
        <taxon>Eukaryota</taxon>
        <taxon>Fungi</taxon>
        <taxon>Dikarya</taxon>
        <taxon>Basidiomycota</taxon>
        <taxon>Agaricomycotina</taxon>
        <taxon>Agaricomycetes</taxon>
        <taxon>Polyporales</taxon>
        <taxon>Phanerochaetaceae</taxon>
        <taxon>Phlebiopsis</taxon>
    </lineage>
</organism>
<dbReference type="Gene3D" id="3.40.50.10810">
    <property type="entry name" value="Tandem AAA-ATPase domain"/>
    <property type="match status" value="1"/>
</dbReference>
<dbReference type="OrthoDB" id="413460at2759"/>
<dbReference type="GO" id="GO:0016787">
    <property type="term" value="F:hydrolase activity"/>
    <property type="evidence" value="ECO:0007669"/>
    <property type="project" value="UniProtKB-KW"/>
</dbReference>
<dbReference type="Pfam" id="PF00176">
    <property type="entry name" value="SNF2-rel_dom"/>
    <property type="match status" value="1"/>
</dbReference>
<dbReference type="InterPro" id="IPR000330">
    <property type="entry name" value="SNF2_N"/>
</dbReference>
<feature type="compositionally biased region" description="Acidic residues" evidence="6">
    <location>
        <begin position="133"/>
        <end position="148"/>
    </location>
</feature>
<comment type="subcellular location">
    <subcellularLocation>
        <location evidence="1">Nucleus</location>
    </subcellularLocation>
</comment>
<dbReference type="GO" id="GO:0005524">
    <property type="term" value="F:ATP binding"/>
    <property type="evidence" value="ECO:0007669"/>
    <property type="project" value="InterPro"/>
</dbReference>
<feature type="compositionally biased region" description="Basic residues" evidence="6">
    <location>
        <begin position="1143"/>
        <end position="1152"/>
    </location>
</feature>
<dbReference type="EMBL" id="KN840466">
    <property type="protein sequence ID" value="KIP09447.1"/>
    <property type="molecule type" value="Genomic_DNA"/>
</dbReference>
<dbReference type="Pfam" id="PF00271">
    <property type="entry name" value="Helicase_C"/>
    <property type="match status" value="1"/>
</dbReference>
<evidence type="ECO:0000313" key="9">
    <source>
        <dbReference type="EMBL" id="KIP09447.1"/>
    </source>
</evidence>
<feature type="region of interest" description="Disordered" evidence="6">
    <location>
        <begin position="1131"/>
        <end position="1152"/>
    </location>
</feature>
<feature type="domain" description="Helicase C-terminal" evidence="8">
    <location>
        <begin position="767"/>
        <end position="922"/>
    </location>
</feature>
<reference evidence="9 10" key="1">
    <citation type="journal article" date="2014" name="PLoS Genet.">
        <title>Analysis of the Phlebiopsis gigantea genome, transcriptome and secretome provides insight into its pioneer colonization strategies of wood.</title>
        <authorList>
            <person name="Hori C."/>
            <person name="Ishida T."/>
            <person name="Igarashi K."/>
            <person name="Samejima M."/>
            <person name="Suzuki H."/>
            <person name="Master E."/>
            <person name="Ferreira P."/>
            <person name="Ruiz-Duenas F.J."/>
            <person name="Held B."/>
            <person name="Canessa P."/>
            <person name="Larrondo L.F."/>
            <person name="Schmoll M."/>
            <person name="Druzhinina I.S."/>
            <person name="Kubicek C.P."/>
            <person name="Gaskell J.A."/>
            <person name="Kersten P."/>
            <person name="St John F."/>
            <person name="Glasner J."/>
            <person name="Sabat G."/>
            <person name="Splinter BonDurant S."/>
            <person name="Syed K."/>
            <person name="Yadav J."/>
            <person name="Mgbeahuruike A.C."/>
            <person name="Kovalchuk A."/>
            <person name="Asiegbu F.O."/>
            <person name="Lackner G."/>
            <person name="Hoffmeister D."/>
            <person name="Rencoret J."/>
            <person name="Gutierrez A."/>
            <person name="Sun H."/>
            <person name="Lindquist E."/>
            <person name="Barry K."/>
            <person name="Riley R."/>
            <person name="Grigoriev I.V."/>
            <person name="Henrissat B."/>
            <person name="Kues U."/>
            <person name="Berka R.M."/>
            <person name="Martinez A.T."/>
            <person name="Covert S.F."/>
            <person name="Blanchette R.A."/>
            <person name="Cullen D."/>
        </authorList>
    </citation>
    <scope>NUCLEOTIDE SEQUENCE [LARGE SCALE GENOMIC DNA]</scope>
    <source>
        <strain evidence="9 10">11061_1 CR5-6</strain>
    </source>
</reference>
<dbReference type="AlphaFoldDB" id="A0A0C3SAR1"/>
<evidence type="ECO:0000259" key="8">
    <source>
        <dbReference type="PROSITE" id="PS51194"/>
    </source>
</evidence>
<dbReference type="InterPro" id="IPR014001">
    <property type="entry name" value="Helicase_ATP-bd"/>
</dbReference>
<dbReference type="HOGENOM" id="CLU_000315_4_3_1"/>
<evidence type="ECO:0000256" key="2">
    <source>
        <dbReference type="ARBA" id="ARBA00022741"/>
    </source>
</evidence>
<dbReference type="SMART" id="SM00487">
    <property type="entry name" value="DEXDc"/>
    <property type="match status" value="1"/>
</dbReference>
<keyword evidence="4" id="KW-0067">ATP-binding</keyword>
<name>A0A0C3SAR1_PHLG1</name>
<feature type="region of interest" description="Disordered" evidence="6">
    <location>
        <begin position="26"/>
        <end position="102"/>
    </location>
</feature>